<organism evidence="1">
    <name type="scientific">Caldilineaceae bacterium SB0664_bin_27</name>
    <dbReference type="NCBI Taxonomy" id="2605260"/>
    <lineage>
        <taxon>Bacteria</taxon>
        <taxon>Bacillati</taxon>
        <taxon>Chloroflexota</taxon>
        <taxon>Caldilineae</taxon>
        <taxon>Caldilineales</taxon>
        <taxon>Caldilineaceae</taxon>
    </lineage>
</organism>
<reference evidence="1" key="1">
    <citation type="submission" date="2019-09" db="EMBL/GenBank/DDBJ databases">
        <title>Characterisation of the sponge microbiome using genome-centric metagenomics.</title>
        <authorList>
            <person name="Engelberts J.P."/>
            <person name="Robbins S.J."/>
            <person name="De Goeij J.M."/>
            <person name="Aranda M."/>
            <person name="Bell S.C."/>
            <person name="Webster N.S."/>
        </authorList>
    </citation>
    <scope>NUCLEOTIDE SEQUENCE</scope>
    <source>
        <strain evidence="1">SB0664_bin_27</strain>
    </source>
</reference>
<dbReference type="AlphaFoldDB" id="A0A6B0YQT2"/>
<proteinExistence type="predicted"/>
<dbReference type="EMBL" id="VXRG01000027">
    <property type="protein sequence ID" value="MXY92329.1"/>
    <property type="molecule type" value="Genomic_DNA"/>
</dbReference>
<comment type="caution">
    <text evidence="1">The sequence shown here is derived from an EMBL/GenBank/DDBJ whole genome shotgun (WGS) entry which is preliminary data.</text>
</comment>
<accession>A0A6B0YQT2</accession>
<name>A0A6B0YQT2_9CHLR</name>
<gene>
    <name evidence="1" type="ORF">F4Y42_02655</name>
</gene>
<protein>
    <submittedName>
        <fullName evidence="1">Uncharacterized protein</fullName>
    </submittedName>
</protein>
<evidence type="ECO:0000313" key="1">
    <source>
        <dbReference type="EMBL" id="MXY92329.1"/>
    </source>
</evidence>
<sequence>MSGSEVTVNVSQRRSRNEPAQARLRHINIFWNVIGKEDDREEIGRDEVDDPAVELLQPLIERAIASGAAVDIPGGYWFEGHQMAGALYAGIGRADLEGALKRYGDGTDTLVSMRLLPGRGGDMPELLVRNHYDFYGGSGKRSYCRLQARSMIWNGAWRGPGLTS</sequence>